<dbReference type="RefSeq" id="WP_034987351.1">
    <property type="nucleotide sequence ID" value="NZ_AYZF01000017.1"/>
</dbReference>
<evidence type="ECO:0000256" key="1">
    <source>
        <dbReference type="SAM" id="Phobius"/>
    </source>
</evidence>
<protein>
    <recommendedName>
        <fullName evidence="4">Branched-chain amino acid transporter AzlD</fullName>
    </recommendedName>
</protein>
<dbReference type="InterPro" id="IPR008407">
    <property type="entry name" value="Brnchd-chn_aa_trnsp_AzlD"/>
</dbReference>
<proteinExistence type="predicted"/>
<dbReference type="eggNOG" id="COG1687">
    <property type="taxonomic scope" value="Bacteria"/>
</dbReference>
<gene>
    <name evidence="2" type="ORF">FD15_GL002261</name>
</gene>
<dbReference type="PIRSF" id="PIRSF003203">
    <property type="entry name" value="AzlD"/>
    <property type="match status" value="1"/>
</dbReference>
<dbReference type="OrthoDB" id="308265at2"/>
<organism evidence="2 3">
    <name type="scientific">Liquorilactobacillus sucicola DSM 21376 = JCM 15457</name>
    <dbReference type="NCBI Taxonomy" id="1423806"/>
    <lineage>
        <taxon>Bacteria</taxon>
        <taxon>Bacillati</taxon>
        <taxon>Bacillota</taxon>
        <taxon>Bacilli</taxon>
        <taxon>Lactobacillales</taxon>
        <taxon>Lactobacillaceae</taxon>
        <taxon>Liquorilactobacillus</taxon>
    </lineage>
</organism>
<dbReference type="PATRIC" id="fig|1423806.3.peg.2309"/>
<dbReference type="Pfam" id="PF05437">
    <property type="entry name" value="AzlD"/>
    <property type="match status" value="1"/>
</dbReference>
<evidence type="ECO:0000313" key="3">
    <source>
        <dbReference type="Proteomes" id="UP000050961"/>
    </source>
</evidence>
<keyword evidence="1" id="KW-1133">Transmembrane helix</keyword>
<feature type="transmembrane region" description="Helical" evidence="1">
    <location>
        <begin position="65"/>
        <end position="83"/>
    </location>
</feature>
<sequence length="107" mass="12039">MNLLEEILTIGIAAGGTMLTRFLPFILFPSSKPIPVFIRRLGNFLPPAILGMLVIYCYKDLPANFTLDSLIEIIAGMITVFVHLWKKNMFLSISLGTLSYILLLNFF</sequence>
<dbReference type="EMBL" id="AYZF01000017">
    <property type="protein sequence ID" value="KRN05696.1"/>
    <property type="molecule type" value="Genomic_DNA"/>
</dbReference>
<feature type="transmembrane region" description="Helical" evidence="1">
    <location>
        <begin position="40"/>
        <end position="58"/>
    </location>
</feature>
<reference evidence="2 3" key="1">
    <citation type="journal article" date="2015" name="Genome Announc.">
        <title>Expanding the biotechnology potential of lactobacilli through comparative genomics of 213 strains and associated genera.</title>
        <authorList>
            <person name="Sun Z."/>
            <person name="Harris H.M."/>
            <person name="McCann A."/>
            <person name="Guo C."/>
            <person name="Argimon S."/>
            <person name="Zhang W."/>
            <person name="Yang X."/>
            <person name="Jeffery I.B."/>
            <person name="Cooney J.C."/>
            <person name="Kagawa T.F."/>
            <person name="Liu W."/>
            <person name="Song Y."/>
            <person name="Salvetti E."/>
            <person name="Wrobel A."/>
            <person name="Rasinkangas P."/>
            <person name="Parkhill J."/>
            <person name="Rea M.C."/>
            <person name="O'Sullivan O."/>
            <person name="Ritari J."/>
            <person name="Douillard F.P."/>
            <person name="Paul Ross R."/>
            <person name="Yang R."/>
            <person name="Briner A.E."/>
            <person name="Felis G.E."/>
            <person name="de Vos W.M."/>
            <person name="Barrangou R."/>
            <person name="Klaenhammer T.R."/>
            <person name="Caufield P.W."/>
            <person name="Cui Y."/>
            <person name="Zhang H."/>
            <person name="O'Toole P.W."/>
        </authorList>
    </citation>
    <scope>NUCLEOTIDE SEQUENCE [LARGE SCALE GENOMIC DNA]</scope>
    <source>
        <strain evidence="2 3">DSM 21376</strain>
    </source>
</reference>
<evidence type="ECO:0008006" key="4">
    <source>
        <dbReference type="Google" id="ProtNLM"/>
    </source>
</evidence>
<feature type="transmembrane region" description="Helical" evidence="1">
    <location>
        <begin position="7"/>
        <end position="28"/>
    </location>
</feature>
<keyword evidence="1" id="KW-0472">Membrane</keyword>
<dbReference type="STRING" id="1423806.FD15_GL002261"/>
<comment type="caution">
    <text evidence="2">The sequence shown here is derived from an EMBL/GenBank/DDBJ whole genome shotgun (WGS) entry which is preliminary data.</text>
</comment>
<keyword evidence="3" id="KW-1185">Reference proteome</keyword>
<evidence type="ECO:0000313" key="2">
    <source>
        <dbReference type="EMBL" id="KRN05696.1"/>
    </source>
</evidence>
<name>A0A023CV66_9LACO</name>
<keyword evidence="1" id="KW-0812">Transmembrane</keyword>
<dbReference type="AlphaFoldDB" id="A0A023CV66"/>
<feature type="transmembrane region" description="Helical" evidence="1">
    <location>
        <begin position="89"/>
        <end position="106"/>
    </location>
</feature>
<accession>A0A023CV66</accession>
<dbReference type="Proteomes" id="UP000050961">
    <property type="component" value="Unassembled WGS sequence"/>
</dbReference>